<keyword evidence="4" id="KW-0689">Ribosomal protein</keyword>
<evidence type="ECO:0000256" key="5">
    <source>
        <dbReference type="ARBA" id="ARBA00023128"/>
    </source>
</evidence>
<evidence type="ECO:0000256" key="6">
    <source>
        <dbReference type="ARBA" id="ARBA00023274"/>
    </source>
</evidence>
<dbReference type="EnsemblMetazoa" id="ACUA016478-RA">
    <property type="protein sequence ID" value="ACUA016478-PA"/>
    <property type="gene ID" value="ACUA016478"/>
</dbReference>
<comment type="subcellular location">
    <subcellularLocation>
        <location evidence="1">Mitochondrion</location>
    </subcellularLocation>
</comment>
<reference evidence="8" key="1">
    <citation type="submission" date="2013-09" db="EMBL/GenBank/DDBJ databases">
        <title>The Genome Sequence of Anopheles culicifacies species A.</title>
        <authorList>
            <consortium name="The Broad Institute Genomics Platform"/>
            <person name="Neafsey D.E."/>
            <person name="Besansky N."/>
            <person name="Howell P."/>
            <person name="Walton C."/>
            <person name="Young S.K."/>
            <person name="Zeng Q."/>
            <person name="Gargeya S."/>
            <person name="Fitzgerald M."/>
            <person name="Haas B."/>
            <person name="Abouelleil A."/>
            <person name="Allen A.W."/>
            <person name="Alvarado L."/>
            <person name="Arachchi H.M."/>
            <person name="Berlin A.M."/>
            <person name="Chapman S.B."/>
            <person name="Gainer-Dewar J."/>
            <person name="Goldberg J."/>
            <person name="Griggs A."/>
            <person name="Gujja S."/>
            <person name="Hansen M."/>
            <person name="Howarth C."/>
            <person name="Imamovic A."/>
            <person name="Ireland A."/>
            <person name="Larimer J."/>
            <person name="McCowan C."/>
            <person name="Murphy C."/>
            <person name="Pearson M."/>
            <person name="Poon T.W."/>
            <person name="Priest M."/>
            <person name="Roberts A."/>
            <person name="Saif S."/>
            <person name="Shea T."/>
            <person name="Sisk P."/>
            <person name="Sykes S."/>
            <person name="Wortman J."/>
            <person name="Nusbaum C."/>
            <person name="Birren B."/>
        </authorList>
    </citation>
    <scope>NUCLEOTIDE SEQUENCE [LARGE SCALE GENOMIC DNA]</scope>
    <source>
        <strain evidence="8">A-37</strain>
    </source>
</reference>
<dbReference type="VEuPathDB" id="VectorBase:ACUA016478"/>
<dbReference type="PANTHER" id="PTHR21338">
    <property type="entry name" value="MITOCHONDRIAL RIBOSOMAL PROTEIN L41"/>
    <property type="match status" value="1"/>
</dbReference>
<dbReference type="Proteomes" id="UP000075883">
    <property type="component" value="Unassembled WGS sequence"/>
</dbReference>
<evidence type="ECO:0000256" key="1">
    <source>
        <dbReference type="ARBA" id="ARBA00004173"/>
    </source>
</evidence>
<dbReference type="EMBL" id="AXCM01000085">
    <property type="status" value="NOT_ANNOTATED_CDS"/>
    <property type="molecule type" value="Genomic_DNA"/>
</dbReference>
<dbReference type="AlphaFoldDB" id="A0A182MEQ5"/>
<reference evidence="7" key="2">
    <citation type="submission" date="2020-05" db="UniProtKB">
        <authorList>
            <consortium name="EnsemblMetazoa"/>
        </authorList>
    </citation>
    <scope>IDENTIFICATION</scope>
    <source>
        <strain evidence="7">A-37</strain>
    </source>
</reference>
<dbReference type="Pfam" id="PF09809">
    <property type="entry name" value="MRP-L27"/>
    <property type="match status" value="1"/>
</dbReference>
<protein>
    <submittedName>
        <fullName evidence="7">Uncharacterized protein</fullName>
    </submittedName>
</protein>
<dbReference type="GO" id="GO:0006412">
    <property type="term" value="P:translation"/>
    <property type="evidence" value="ECO:0007669"/>
    <property type="project" value="TreeGrafter"/>
</dbReference>
<evidence type="ECO:0000313" key="8">
    <source>
        <dbReference type="Proteomes" id="UP000075883"/>
    </source>
</evidence>
<dbReference type="GO" id="GO:0003735">
    <property type="term" value="F:structural constituent of ribosome"/>
    <property type="evidence" value="ECO:0007669"/>
    <property type="project" value="InterPro"/>
</dbReference>
<dbReference type="STRING" id="139723.A0A182MEQ5"/>
<proteinExistence type="inferred from homology"/>
<evidence type="ECO:0000313" key="7">
    <source>
        <dbReference type="EnsemblMetazoa" id="ACUA016478-PA"/>
    </source>
</evidence>
<dbReference type="PANTHER" id="PTHR21338:SF0">
    <property type="entry name" value="LARGE RIBOSOMAL SUBUNIT PROTEIN ML41"/>
    <property type="match status" value="1"/>
</dbReference>
<keyword evidence="5" id="KW-0496">Mitochondrion</keyword>
<comment type="similarity">
    <text evidence="2">Belongs to the mitochondrion-specific ribosomal protein mL41 family.</text>
</comment>
<keyword evidence="8" id="KW-1185">Reference proteome</keyword>
<evidence type="ECO:0000256" key="2">
    <source>
        <dbReference type="ARBA" id="ARBA00010152"/>
    </source>
</evidence>
<dbReference type="GO" id="GO:0005762">
    <property type="term" value="C:mitochondrial large ribosomal subunit"/>
    <property type="evidence" value="ECO:0007669"/>
    <property type="project" value="InterPro"/>
</dbReference>
<sequence>MFHIIKRGISTTASLSGKRNFRKFLLYNKRGTRIFKQQRAANPELYPDMPIDKRGVRDTGVTIDGKFIEIKERIPELVVPNLEGCKLKPYVSYKAPDVVQSEFTISGAAATGFLLDTNDWGTNSSAFSSSNLVALVVGSSHVSDMDLKTNVFSLFSLLTLAGDALCELLDDFEELPLRLLLEVLVEDVLLELLEDRRYRDRSCDLRS</sequence>
<keyword evidence="6" id="KW-0687">Ribonucleoprotein</keyword>
<accession>A0A182MEQ5</accession>
<dbReference type="InterPro" id="IPR019189">
    <property type="entry name" value="Ribosomal_mL41"/>
</dbReference>
<evidence type="ECO:0000256" key="4">
    <source>
        <dbReference type="ARBA" id="ARBA00022980"/>
    </source>
</evidence>
<evidence type="ECO:0000256" key="3">
    <source>
        <dbReference type="ARBA" id="ARBA00022946"/>
    </source>
</evidence>
<name>A0A182MEQ5_9DIPT</name>
<organism evidence="7 8">
    <name type="scientific">Anopheles culicifacies</name>
    <dbReference type="NCBI Taxonomy" id="139723"/>
    <lineage>
        <taxon>Eukaryota</taxon>
        <taxon>Metazoa</taxon>
        <taxon>Ecdysozoa</taxon>
        <taxon>Arthropoda</taxon>
        <taxon>Hexapoda</taxon>
        <taxon>Insecta</taxon>
        <taxon>Pterygota</taxon>
        <taxon>Neoptera</taxon>
        <taxon>Endopterygota</taxon>
        <taxon>Diptera</taxon>
        <taxon>Nematocera</taxon>
        <taxon>Culicoidea</taxon>
        <taxon>Culicidae</taxon>
        <taxon>Anophelinae</taxon>
        <taxon>Anopheles</taxon>
        <taxon>culicifacies species complex</taxon>
    </lineage>
</organism>
<keyword evidence="3" id="KW-0809">Transit peptide</keyword>